<evidence type="ECO:0000259" key="2">
    <source>
        <dbReference type="Pfam" id="PF14534"/>
    </source>
</evidence>
<reference evidence="3" key="1">
    <citation type="submission" date="2022-06" db="EMBL/GenBank/DDBJ databases">
        <title>Rothia sp. isolated from sandalwood seedling.</title>
        <authorList>
            <person name="Tuikhar N."/>
            <person name="Kirdat K."/>
            <person name="Thorat V."/>
            <person name="Swetha P."/>
            <person name="Padma S."/>
            <person name="Sundararaj R."/>
            <person name="Yadav A."/>
        </authorList>
    </citation>
    <scope>NUCLEOTIDE SEQUENCE</scope>
    <source>
        <strain evidence="3">AR01</strain>
    </source>
</reference>
<comment type="caution">
    <text evidence="3">The sequence shown here is derived from an EMBL/GenBank/DDBJ whole genome shotgun (WGS) entry which is preliminary data.</text>
</comment>
<feature type="non-terminal residue" evidence="3">
    <location>
        <position position="1"/>
    </location>
</feature>
<dbReference type="SUPFAM" id="SSF54427">
    <property type="entry name" value="NTF2-like"/>
    <property type="match status" value="1"/>
</dbReference>
<sequence length="135" mass="14876">GWLYGPARGGPPASEPPPAGQRLPDVDRLPALEARLAEAEVYTDAGRIARLVAPELTWVTWRGRLADRATALRYPERAFALDGASEVVRVERVGERAGVVVSRIETRRGQALRTSLWRAEEDGWVLAHRQDTPTA</sequence>
<proteinExistence type="predicted"/>
<dbReference type="RefSeq" id="WP_254167050.1">
    <property type="nucleotide sequence ID" value="NZ_JANAFB010000025.1"/>
</dbReference>
<dbReference type="InterPro" id="IPR027843">
    <property type="entry name" value="DUF4440"/>
</dbReference>
<accession>A0A9X2HB59</accession>
<dbReference type="InterPro" id="IPR032710">
    <property type="entry name" value="NTF2-like_dom_sf"/>
</dbReference>
<dbReference type="EMBL" id="JANAFB010000025">
    <property type="protein sequence ID" value="MCP3426404.1"/>
    <property type="molecule type" value="Genomic_DNA"/>
</dbReference>
<evidence type="ECO:0000313" key="3">
    <source>
        <dbReference type="EMBL" id="MCP3426404.1"/>
    </source>
</evidence>
<evidence type="ECO:0000256" key="1">
    <source>
        <dbReference type="SAM" id="MobiDB-lite"/>
    </source>
</evidence>
<dbReference type="AlphaFoldDB" id="A0A9X2HB59"/>
<dbReference type="Pfam" id="PF14534">
    <property type="entry name" value="DUF4440"/>
    <property type="match status" value="1"/>
</dbReference>
<feature type="region of interest" description="Disordered" evidence="1">
    <location>
        <begin position="1"/>
        <end position="25"/>
    </location>
</feature>
<dbReference type="Gene3D" id="3.10.450.50">
    <property type="match status" value="1"/>
</dbReference>
<organism evidence="3 4">
    <name type="scientific">Rothia santali</name>
    <dbReference type="NCBI Taxonomy" id="2949643"/>
    <lineage>
        <taxon>Bacteria</taxon>
        <taxon>Bacillati</taxon>
        <taxon>Actinomycetota</taxon>
        <taxon>Actinomycetes</taxon>
        <taxon>Micrococcales</taxon>
        <taxon>Micrococcaceae</taxon>
        <taxon>Rothia</taxon>
    </lineage>
</organism>
<evidence type="ECO:0000313" key="4">
    <source>
        <dbReference type="Proteomes" id="UP001139502"/>
    </source>
</evidence>
<dbReference type="Proteomes" id="UP001139502">
    <property type="component" value="Unassembled WGS sequence"/>
</dbReference>
<keyword evidence="4" id="KW-1185">Reference proteome</keyword>
<protein>
    <submittedName>
        <fullName evidence="3">Nuclear transport factor 2 family protein</fullName>
    </submittedName>
</protein>
<gene>
    <name evidence="3" type="ORF">NBM05_10420</name>
</gene>
<feature type="domain" description="DUF4440" evidence="2">
    <location>
        <begin position="31"/>
        <end position="126"/>
    </location>
</feature>
<name>A0A9X2HB59_9MICC</name>